<dbReference type="EMBL" id="LAZR01031425">
    <property type="protein sequence ID" value="KKL53791.1"/>
    <property type="molecule type" value="Genomic_DNA"/>
</dbReference>
<protein>
    <submittedName>
        <fullName evidence="1">Uncharacterized protein</fullName>
    </submittedName>
</protein>
<comment type="caution">
    <text evidence="1">The sequence shown here is derived from an EMBL/GenBank/DDBJ whole genome shotgun (WGS) entry which is preliminary data.</text>
</comment>
<sequence length="268" mass="29829">MSKVRIRGMVRLADRVRRELAGPISPSGLAGLRRIVEEALREVAGILAAEGARVSSLPGPSRTACRFLAGIDFDAVSTSEDAPSAAGPRDSVRFRGIRRKLTDLLERLARPCPPETARAIMDDIRAASGELERAIQADGVTPEQLTSQTRAIRGWLAYFSHKDNFQAYLRAVDAAVPMLAGAARKSRTYPPEVAVHFRPTDNIYRMRVDNETTRVQLPTAMISFDVFQFRLLAEFALLPRRPRRPVTDAMLTVRYRQTLAEIELFEGI</sequence>
<reference evidence="1" key="1">
    <citation type="journal article" date="2015" name="Nature">
        <title>Complex archaea that bridge the gap between prokaryotes and eukaryotes.</title>
        <authorList>
            <person name="Spang A."/>
            <person name="Saw J.H."/>
            <person name="Jorgensen S.L."/>
            <person name="Zaremba-Niedzwiedzka K."/>
            <person name="Martijn J."/>
            <person name="Lind A.E."/>
            <person name="van Eijk R."/>
            <person name="Schleper C."/>
            <person name="Guy L."/>
            <person name="Ettema T.J."/>
        </authorList>
    </citation>
    <scope>NUCLEOTIDE SEQUENCE</scope>
</reference>
<proteinExistence type="predicted"/>
<evidence type="ECO:0000313" key="1">
    <source>
        <dbReference type="EMBL" id="KKL53791.1"/>
    </source>
</evidence>
<organism evidence="1">
    <name type="scientific">marine sediment metagenome</name>
    <dbReference type="NCBI Taxonomy" id="412755"/>
    <lineage>
        <taxon>unclassified sequences</taxon>
        <taxon>metagenomes</taxon>
        <taxon>ecological metagenomes</taxon>
    </lineage>
</organism>
<gene>
    <name evidence="1" type="ORF">LCGC14_2271880</name>
</gene>
<accession>A0A0F9DJ15</accession>
<dbReference type="AlphaFoldDB" id="A0A0F9DJ15"/>
<name>A0A0F9DJ15_9ZZZZ</name>